<dbReference type="Gene3D" id="3.50.30.20">
    <property type="entry name" value="Carbamoyl-phosphate synthase small subunit, N-terminal domain"/>
    <property type="match status" value="1"/>
</dbReference>
<organism evidence="2 3">
    <name type="scientific">Lactobacillus jensenii</name>
    <dbReference type="NCBI Taxonomy" id="109790"/>
    <lineage>
        <taxon>Bacteria</taxon>
        <taxon>Bacillati</taxon>
        <taxon>Bacillota</taxon>
        <taxon>Bacilli</taxon>
        <taxon>Lactobacillales</taxon>
        <taxon>Lactobacillaceae</taxon>
        <taxon>Lactobacillus</taxon>
    </lineage>
</organism>
<dbReference type="Proteomes" id="UP000327236">
    <property type="component" value="Unassembled WGS sequence"/>
</dbReference>
<dbReference type="PRINTS" id="PR00099">
    <property type="entry name" value="CPSGATASE"/>
</dbReference>
<gene>
    <name evidence="2" type="ORF">F6H94_06845</name>
</gene>
<proteinExistence type="predicted"/>
<dbReference type="InterPro" id="IPR017926">
    <property type="entry name" value="GATASE"/>
</dbReference>
<dbReference type="Pfam" id="PF00988">
    <property type="entry name" value="CPSase_sm_chain"/>
    <property type="match status" value="1"/>
</dbReference>
<dbReference type="AlphaFoldDB" id="A0A5N1I806"/>
<dbReference type="InterPro" id="IPR029062">
    <property type="entry name" value="Class_I_gatase-like"/>
</dbReference>
<dbReference type="SMART" id="SM01097">
    <property type="entry name" value="CPSase_sm_chain"/>
    <property type="match status" value="1"/>
</dbReference>
<dbReference type="Pfam" id="PF00117">
    <property type="entry name" value="GATase"/>
    <property type="match status" value="1"/>
</dbReference>
<dbReference type="OrthoDB" id="9804328at2"/>
<dbReference type="NCBIfam" id="NF009475">
    <property type="entry name" value="PRK12838.1"/>
    <property type="match status" value="1"/>
</dbReference>
<name>A0A5N1I806_LACJE</name>
<dbReference type="RefSeq" id="WP_151141605.1">
    <property type="nucleotide sequence ID" value="NZ_JAAUWC010000018.1"/>
</dbReference>
<accession>A0A5N1I806</accession>
<dbReference type="SUPFAM" id="SSF52317">
    <property type="entry name" value="Class I glutamine amidotransferase-like"/>
    <property type="match status" value="1"/>
</dbReference>
<dbReference type="InterPro" id="IPR036480">
    <property type="entry name" value="CarbP_synth_ssu_N_sf"/>
</dbReference>
<dbReference type="EMBL" id="VYWW01000032">
    <property type="protein sequence ID" value="KAA9321226.1"/>
    <property type="molecule type" value="Genomic_DNA"/>
</dbReference>
<dbReference type="Gene3D" id="3.40.50.880">
    <property type="match status" value="1"/>
</dbReference>
<dbReference type="InterPro" id="IPR002474">
    <property type="entry name" value="CarbamoylP_synth_ssu_N"/>
</dbReference>
<reference evidence="2 3" key="1">
    <citation type="submission" date="2019-09" db="EMBL/GenBank/DDBJ databases">
        <title>Draft genome sequence assemblies of isolates from the urinary tract.</title>
        <authorList>
            <person name="Mores C.R."/>
            <person name="Putonti C."/>
            <person name="Wolfe A.J."/>
        </authorList>
    </citation>
    <scope>NUCLEOTIDE SEQUENCE [LARGE SCALE GENOMIC DNA]</scope>
    <source>
        <strain evidence="2 3">UMB246</strain>
    </source>
</reference>
<dbReference type="SUPFAM" id="SSF52021">
    <property type="entry name" value="Carbamoyl phosphate synthetase, small subunit N-terminal domain"/>
    <property type="match status" value="1"/>
</dbReference>
<protein>
    <submittedName>
        <fullName evidence="2">Carbamoyl phosphate synthase small subunit</fullName>
    </submittedName>
</protein>
<sequence length="358" mass="39088">MKRYLILEDGTSFAGESFGAETISTGELAVQTSNFGYQEALTDPTNAGKILVFTTPVIGTTGINSIDYEAIDPNVRGIICNEIATHISDSPNFQELDYFLKEKKIPAIYGVDTRALAHKISNQSKIKASIMDTNDEHAFDQIRALVLPKNKTATISTSNSYAAPNIGKTIAVVDLGLKHSMLRELSLRKANIIVVPFNSKPQDILNLKPDGLVISNGPGTAAEVKKGLAPLFDEFYGKLPILGIGLGFLAICDYLDIELIDLPKPFNGVNYPVILQNSNTIWQTAMNIPQLALSENVALSENGGINFTETYYDLHSDLLAGFYLKDKEVLATAFNPEGAPGSFDGLRIFDQFMQLMEK</sequence>
<feature type="domain" description="Carbamoyl-phosphate synthase small subunit N-terminal" evidence="1">
    <location>
        <begin position="1"/>
        <end position="131"/>
    </location>
</feature>
<comment type="caution">
    <text evidence="2">The sequence shown here is derived from an EMBL/GenBank/DDBJ whole genome shotgun (WGS) entry which is preliminary data.</text>
</comment>
<evidence type="ECO:0000313" key="2">
    <source>
        <dbReference type="EMBL" id="KAA9321226.1"/>
    </source>
</evidence>
<dbReference type="PROSITE" id="PS51273">
    <property type="entry name" value="GATASE_TYPE_1"/>
    <property type="match status" value="1"/>
</dbReference>
<evidence type="ECO:0000313" key="3">
    <source>
        <dbReference type="Proteomes" id="UP000327236"/>
    </source>
</evidence>
<evidence type="ECO:0000259" key="1">
    <source>
        <dbReference type="SMART" id="SM01097"/>
    </source>
</evidence>